<protein>
    <submittedName>
        <fullName evidence="2">Low temperature requirement protein A</fullName>
    </submittedName>
</protein>
<feature type="transmembrane region" description="Helical" evidence="1">
    <location>
        <begin position="18"/>
        <end position="38"/>
    </location>
</feature>
<evidence type="ECO:0000313" key="3">
    <source>
        <dbReference type="Proteomes" id="UP001501035"/>
    </source>
</evidence>
<evidence type="ECO:0000313" key="2">
    <source>
        <dbReference type="EMBL" id="GAA3027631.1"/>
    </source>
</evidence>
<feature type="transmembrane region" description="Helical" evidence="1">
    <location>
        <begin position="307"/>
        <end position="330"/>
    </location>
</feature>
<reference evidence="3" key="1">
    <citation type="journal article" date="2019" name="Int. J. Syst. Evol. Microbiol.">
        <title>The Global Catalogue of Microorganisms (GCM) 10K type strain sequencing project: providing services to taxonomists for standard genome sequencing and annotation.</title>
        <authorList>
            <consortium name="The Broad Institute Genomics Platform"/>
            <consortium name="The Broad Institute Genome Sequencing Center for Infectious Disease"/>
            <person name="Wu L."/>
            <person name="Ma J."/>
        </authorList>
    </citation>
    <scope>NUCLEOTIDE SEQUENCE [LARGE SCALE GENOMIC DNA]</scope>
    <source>
        <strain evidence="3">JCM 14234</strain>
    </source>
</reference>
<dbReference type="EMBL" id="BAAAVS010000011">
    <property type="protein sequence ID" value="GAA3027631.1"/>
    <property type="molecule type" value="Genomic_DNA"/>
</dbReference>
<keyword evidence="1" id="KW-0812">Transmembrane</keyword>
<keyword evidence="1" id="KW-1133">Transmembrane helix</keyword>
<feature type="transmembrane region" description="Helical" evidence="1">
    <location>
        <begin position="235"/>
        <end position="260"/>
    </location>
</feature>
<dbReference type="InterPro" id="IPR010640">
    <property type="entry name" value="Low_temperature_requirement_A"/>
</dbReference>
<gene>
    <name evidence="2" type="ORF">GCM10010528_06800</name>
</gene>
<sequence length="390" mass="41860">MVGRDPAEAERSGSSLEVFYDLVFVVAFSVASAQLAHFVADGHYFTAIIAYTLTTFAAIWAWINFAWFASAFDTDDWLFRLLVLIQMVGVAIIAIGIPPAFASIDAGEHPATTVLVIGYMVMRVGMVTQWVRAGIESPTYRRTCFTYAGVTLVAQVGWVLVALVPLNLRDTLIAAAVCVAIEWAGPLYAETRVLSTPWNSSHIAERYSTLTVITLGEGVVGTVALLQAMVGRNGWSVHTIVLGLAAMGVTFAMWWLYFLMPNGETLWKRRERSFVFGYGSIPVLMACAAVGAGLHVVALWIEQEVRISNVAVVASLAVPVGVFSLGVVAMNSYLMRGDAPIRWRWPVAAAALPLVAGLILAAAGAPVLVCAVVICLTPVLPVIVVEAVSD</sequence>
<proteinExistence type="predicted"/>
<feature type="transmembrane region" description="Helical" evidence="1">
    <location>
        <begin position="172"/>
        <end position="189"/>
    </location>
</feature>
<name>A0ABP6L2C0_9ACTN</name>
<feature type="transmembrane region" description="Helical" evidence="1">
    <location>
        <begin position="144"/>
        <end position="166"/>
    </location>
</feature>
<dbReference type="PANTHER" id="PTHR36840:SF1">
    <property type="entry name" value="BLL5714 PROTEIN"/>
    <property type="match status" value="1"/>
</dbReference>
<keyword evidence="3" id="KW-1185">Reference proteome</keyword>
<feature type="transmembrane region" description="Helical" evidence="1">
    <location>
        <begin position="281"/>
        <end position="301"/>
    </location>
</feature>
<feature type="transmembrane region" description="Helical" evidence="1">
    <location>
        <begin position="210"/>
        <end position="229"/>
    </location>
</feature>
<feature type="transmembrane region" description="Helical" evidence="1">
    <location>
        <begin position="113"/>
        <end position="132"/>
    </location>
</feature>
<feature type="transmembrane region" description="Helical" evidence="1">
    <location>
        <begin position="351"/>
        <end position="384"/>
    </location>
</feature>
<feature type="transmembrane region" description="Helical" evidence="1">
    <location>
        <begin position="77"/>
        <end position="101"/>
    </location>
</feature>
<feature type="transmembrane region" description="Helical" evidence="1">
    <location>
        <begin position="44"/>
        <end position="65"/>
    </location>
</feature>
<dbReference type="Pfam" id="PF06772">
    <property type="entry name" value="LtrA"/>
    <property type="match status" value="1"/>
</dbReference>
<accession>A0ABP6L2C0</accession>
<organism evidence="2 3">
    <name type="scientific">Gordonia defluvii</name>
    <dbReference type="NCBI Taxonomy" id="283718"/>
    <lineage>
        <taxon>Bacteria</taxon>
        <taxon>Bacillati</taxon>
        <taxon>Actinomycetota</taxon>
        <taxon>Actinomycetes</taxon>
        <taxon>Mycobacteriales</taxon>
        <taxon>Gordoniaceae</taxon>
        <taxon>Gordonia</taxon>
    </lineage>
</organism>
<comment type="caution">
    <text evidence="2">The sequence shown here is derived from an EMBL/GenBank/DDBJ whole genome shotgun (WGS) entry which is preliminary data.</text>
</comment>
<dbReference type="Proteomes" id="UP001501035">
    <property type="component" value="Unassembled WGS sequence"/>
</dbReference>
<dbReference type="PANTHER" id="PTHR36840">
    <property type="entry name" value="BLL5714 PROTEIN"/>
    <property type="match status" value="1"/>
</dbReference>
<evidence type="ECO:0000256" key="1">
    <source>
        <dbReference type="SAM" id="Phobius"/>
    </source>
</evidence>
<keyword evidence="1" id="KW-0472">Membrane</keyword>